<evidence type="ECO:0008006" key="3">
    <source>
        <dbReference type="Google" id="ProtNLM"/>
    </source>
</evidence>
<organism evidence="1 2">
    <name type="scientific">Candidatus Clostridium eludens</name>
    <dbReference type="NCBI Taxonomy" id="3381663"/>
    <lineage>
        <taxon>Bacteria</taxon>
        <taxon>Bacillati</taxon>
        <taxon>Bacillota</taxon>
        <taxon>Clostridia</taxon>
        <taxon>Eubacteriales</taxon>
        <taxon>Clostridiaceae</taxon>
        <taxon>Clostridium</taxon>
    </lineage>
</organism>
<proteinExistence type="predicted"/>
<reference evidence="1 2" key="1">
    <citation type="submission" date="2024-11" db="EMBL/GenBank/DDBJ databases">
        <authorList>
            <person name="Heng Y.C."/>
            <person name="Lim A.C.H."/>
            <person name="Lee J.K.Y."/>
            <person name="Kittelmann S."/>
        </authorList>
    </citation>
    <scope>NUCLEOTIDE SEQUENCE [LARGE SCALE GENOMIC DNA]</scope>
    <source>
        <strain evidence="1 2">WILCCON 0269</strain>
    </source>
</reference>
<sequence>MSDIKRKTVSFGDGEQDLYDFCIENSEKKGKKFTAFVKEVLREKMDQNESLETIIDKRIEEYLKTRNIAVNKTVKKEETISKFDDEDMTALSRFINKKRDN</sequence>
<protein>
    <recommendedName>
        <fullName evidence="3">CopG family transcriptional regulator</fullName>
    </recommendedName>
</protein>
<accession>A0ABW8SQG4</accession>
<dbReference type="RefSeq" id="WP_406794391.1">
    <property type="nucleotide sequence ID" value="NZ_JBJHZX010000054.1"/>
</dbReference>
<dbReference type="EMBL" id="JBJHZX010000054">
    <property type="protein sequence ID" value="MFL0198282.1"/>
    <property type="molecule type" value="Genomic_DNA"/>
</dbReference>
<keyword evidence="2" id="KW-1185">Reference proteome</keyword>
<name>A0ABW8SQG4_9CLOT</name>
<gene>
    <name evidence="1" type="ORF">ACJDU8_22355</name>
</gene>
<comment type="caution">
    <text evidence="1">The sequence shown here is derived from an EMBL/GenBank/DDBJ whole genome shotgun (WGS) entry which is preliminary data.</text>
</comment>
<evidence type="ECO:0000313" key="1">
    <source>
        <dbReference type="EMBL" id="MFL0198282.1"/>
    </source>
</evidence>
<evidence type="ECO:0000313" key="2">
    <source>
        <dbReference type="Proteomes" id="UP001623660"/>
    </source>
</evidence>
<dbReference type="Proteomes" id="UP001623660">
    <property type="component" value="Unassembled WGS sequence"/>
</dbReference>